<dbReference type="AlphaFoldDB" id="A0A1I2BBV3"/>
<dbReference type="EMBL" id="FONV01000002">
    <property type="protein sequence ID" value="SFE52620.1"/>
    <property type="molecule type" value="Genomic_DNA"/>
</dbReference>
<reference evidence="1 2" key="1">
    <citation type="submission" date="2016-10" db="EMBL/GenBank/DDBJ databases">
        <authorList>
            <person name="de Groot N.N."/>
        </authorList>
    </citation>
    <scope>NUCLEOTIDE SEQUENCE [LARGE SCALE GENOMIC DNA]</scope>
    <source>
        <strain evidence="1 2">DSM 43019</strain>
    </source>
</reference>
<evidence type="ECO:0000313" key="1">
    <source>
        <dbReference type="EMBL" id="SFE52620.1"/>
    </source>
</evidence>
<dbReference type="RefSeq" id="WP_093610270.1">
    <property type="nucleotide sequence ID" value="NZ_BOMT01000016.1"/>
</dbReference>
<keyword evidence="2" id="KW-1185">Reference proteome</keyword>
<proteinExistence type="predicted"/>
<name>A0A1I2BBV3_9ACTN</name>
<accession>A0A1I2BBV3</accession>
<organism evidence="1 2">
    <name type="scientific">Actinoplanes philippinensis</name>
    <dbReference type="NCBI Taxonomy" id="35752"/>
    <lineage>
        <taxon>Bacteria</taxon>
        <taxon>Bacillati</taxon>
        <taxon>Actinomycetota</taxon>
        <taxon>Actinomycetes</taxon>
        <taxon>Micromonosporales</taxon>
        <taxon>Micromonosporaceae</taxon>
        <taxon>Actinoplanes</taxon>
    </lineage>
</organism>
<evidence type="ECO:0000313" key="2">
    <source>
        <dbReference type="Proteomes" id="UP000199645"/>
    </source>
</evidence>
<gene>
    <name evidence="1" type="ORF">SAMN05421541_102180</name>
</gene>
<dbReference type="STRING" id="35752.SAMN05421541_102180"/>
<protein>
    <submittedName>
        <fullName evidence="1">Uncharacterized protein</fullName>
    </submittedName>
</protein>
<dbReference type="Proteomes" id="UP000199645">
    <property type="component" value="Unassembled WGS sequence"/>
</dbReference>
<sequence>MKPLGNRGPVVETVSPPAPNPAVLLSRIAEVDRLTAVNLLAQSDLYADDRNGELVDLLLDIRRALCLPAAGVSVPIVPGRSS</sequence>